<dbReference type="RefSeq" id="WP_092670370.1">
    <property type="nucleotide sequence ID" value="NZ_FOXS01000002.1"/>
</dbReference>
<dbReference type="Proteomes" id="UP000199029">
    <property type="component" value="Unassembled WGS sequence"/>
</dbReference>
<reference evidence="2" key="1">
    <citation type="submission" date="2016-10" db="EMBL/GenBank/DDBJ databases">
        <authorList>
            <person name="Varghese N."/>
            <person name="Submissions S."/>
        </authorList>
    </citation>
    <scope>NUCLEOTIDE SEQUENCE [LARGE SCALE GENOMIC DNA]</scope>
    <source>
        <strain evidence="2">OR362-8,ATCC BAA-1266,JCM 13504</strain>
    </source>
</reference>
<gene>
    <name evidence="1" type="ORF">SAMN04515668_1331</name>
</gene>
<accession>A0A1I5WHW9</accession>
<dbReference type="InterPro" id="IPR009078">
    <property type="entry name" value="Ferritin-like_SF"/>
</dbReference>
<keyword evidence="2" id="KW-1185">Reference proteome</keyword>
<dbReference type="SUPFAM" id="SSF47240">
    <property type="entry name" value="Ferritin-like"/>
    <property type="match status" value="1"/>
</dbReference>
<name>A0A1I5WHW9_HYMAR</name>
<sequence length="338" mass="34934">MNILNLLSDIEKVDPEVFDRLDSRRRVFQHLSGLGGKLAAAAVPLALGAVLNKAYAGATATQASVLEVLNYALLLEHLEANFYNLGMVNTSITGGLSANNVKALNTIRADENNHVIFLRGVISAAPFSSTPVNPAVSDFDYTGAQGGARAALFPDVLSNAATFLAVAQALEDTGVRAYKGSATDLMANKTVLEAALNIHSVEARHAARLRTMRRGGALTDRASLVAAVPGSASTSPKSWVTGRDANGPAPGKTDAVYGPGTPATGTAATIFFPAEDNLTQASANIATLLNSAAIAGLTSPNATLAASEAFDEPLDMATVKAIARNFVRTGTPTFALLS</sequence>
<dbReference type="STRING" id="1227077.SAMN04515668_1331"/>
<dbReference type="OrthoDB" id="954262at2"/>
<proteinExistence type="predicted"/>
<evidence type="ECO:0000313" key="1">
    <source>
        <dbReference type="EMBL" id="SFQ19300.1"/>
    </source>
</evidence>
<evidence type="ECO:0000313" key="2">
    <source>
        <dbReference type="Proteomes" id="UP000199029"/>
    </source>
</evidence>
<dbReference type="EMBL" id="FOXS01000002">
    <property type="protein sequence ID" value="SFQ19300.1"/>
    <property type="molecule type" value="Genomic_DNA"/>
</dbReference>
<dbReference type="Pfam" id="PF13668">
    <property type="entry name" value="Ferritin_2"/>
    <property type="match status" value="1"/>
</dbReference>
<organism evidence="1 2">
    <name type="scientific">Hymenobacter arizonensis</name>
    <name type="common">Siccationidurans arizonensis</name>
    <dbReference type="NCBI Taxonomy" id="1227077"/>
    <lineage>
        <taxon>Bacteria</taxon>
        <taxon>Pseudomonadati</taxon>
        <taxon>Bacteroidota</taxon>
        <taxon>Cytophagia</taxon>
        <taxon>Cytophagales</taxon>
        <taxon>Hymenobacteraceae</taxon>
        <taxon>Hymenobacter</taxon>
    </lineage>
</organism>
<protein>
    <submittedName>
        <fullName evidence="1">Ferritin-like domain-containing protein</fullName>
    </submittedName>
</protein>
<dbReference type="AlphaFoldDB" id="A0A1I5WHW9"/>